<dbReference type="CDD" id="cd05233">
    <property type="entry name" value="SDR_c"/>
    <property type="match status" value="2"/>
</dbReference>
<dbReference type="PANTHER" id="PTHR42760">
    <property type="entry name" value="SHORT-CHAIN DEHYDROGENASES/REDUCTASES FAMILY MEMBER"/>
    <property type="match status" value="1"/>
</dbReference>
<protein>
    <submittedName>
        <fullName evidence="2">Short-chain dehydrogenase (Modular protein)</fullName>
    </submittedName>
</protein>
<dbReference type="PROSITE" id="PS00061">
    <property type="entry name" value="ADH_SHORT"/>
    <property type="match status" value="1"/>
</dbReference>
<dbReference type="NCBIfam" id="NF005559">
    <property type="entry name" value="PRK07231.1"/>
    <property type="match status" value="1"/>
</dbReference>
<accession>A0A2P9A9K5</accession>
<dbReference type="SUPFAM" id="SSF51735">
    <property type="entry name" value="NAD(P)-binding Rossmann-fold domains"/>
    <property type="match status" value="2"/>
</dbReference>
<proteinExistence type="inferred from homology"/>
<dbReference type="EMBL" id="FUIG01000001">
    <property type="protein sequence ID" value="SJM27803.1"/>
    <property type="molecule type" value="Genomic_DNA"/>
</dbReference>
<evidence type="ECO:0000313" key="2">
    <source>
        <dbReference type="EMBL" id="SJM27803.1"/>
    </source>
</evidence>
<keyword evidence="3" id="KW-1185">Reference proteome</keyword>
<dbReference type="PRINTS" id="PR00081">
    <property type="entry name" value="GDHRDH"/>
</dbReference>
<dbReference type="Proteomes" id="UP000245698">
    <property type="component" value="Unassembled WGS sequence"/>
</dbReference>
<dbReference type="AlphaFoldDB" id="A0A2P9A9K5"/>
<evidence type="ECO:0000313" key="3">
    <source>
        <dbReference type="Proteomes" id="UP000245698"/>
    </source>
</evidence>
<dbReference type="FunFam" id="3.40.50.720:FF:000084">
    <property type="entry name" value="Short-chain dehydrogenase reductase"/>
    <property type="match status" value="2"/>
</dbReference>
<reference evidence="3" key="1">
    <citation type="submission" date="2016-12" db="EMBL/GenBank/DDBJ databases">
        <authorList>
            <person name="Brunel B."/>
        </authorList>
    </citation>
    <scope>NUCLEOTIDE SEQUENCE [LARGE SCALE GENOMIC DNA]</scope>
</reference>
<evidence type="ECO:0000256" key="1">
    <source>
        <dbReference type="ARBA" id="ARBA00006484"/>
    </source>
</evidence>
<name>A0A2P9A9K5_9HYPH</name>
<dbReference type="InterPro" id="IPR002347">
    <property type="entry name" value="SDR_fam"/>
</dbReference>
<dbReference type="Pfam" id="PF13561">
    <property type="entry name" value="adh_short_C2"/>
    <property type="match status" value="2"/>
</dbReference>
<dbReference type="InterPro" id="IPR036291">
    <property type="entry name" value="NAD(P)-bd_dom_sf"/>
</dbReference>
<dbReference type="Gene3D" id="3.40.50.720">
    <property type="entry name" value="NAD(P)-binding Rossmann-like Domain"/>
    <property type="match status" value="2"/>
</dbReference>
<sequence>MLVNNAGIITRGNILETTDEHWERTFDINLTSIFYTCRKAIGHMKGHGGGAIVNVSSCWGLYPGLGHAAYCTSRAAVASFSKCLGRDHAHDGIRVNAICPNEVNTPMIRTGFERRGFIPDTAIAELNKTVPLGRIAEPEDIADVVFFLCSDAARYIAGTAVEVNGAKPVYRGHPMTTRLAGKIAIITGGGRGIGAGITQRFVEEGAIVAIVQRNAPPEPMLNEHAIYVKADLSSSQEISSAVQAVVERLGGLDILVNNAGIMFEKTVDEMTEADWDQMMDINLKAPFLLTKAAMPHLRKSGRGSIVNIGSIEGLASNPGHPAYSASKAGIHGFTAAVAVDHGHEGIRCNAIAPGWINSDLSEVYIDSMADSARVRKELLAMHPVGRLGEPRDVGNLAVWLASDESAFVTGLVSVMDGGRTKKLPLPIS</sequence>
<gene>
    <name evidence="2" type="ORF">BQ8482_10019</name>
</gene>
<dbReference type="PRINTS" id="PR00080">
    <property type="entry name" value="SDRFAMILY"/>
</dbReference>
<dbReference type="GO" id="GO:0016616">
    <property type="term" value="F:oxidoreductase activity, acting on the CH-OH group of donors, NAD or NADP as acceptor"/>
    <property type="evidence" value="ECO:0007669"/>
    <property type="project" value="TreeGrafter"/>
</dbReference>
<organism evidence="2 3">
    <name type="scientific">Mesorhizobium delmotii</name>
    <dbReference type="NCBI Taxonomy" id="1631247"/>
    <lineage>
        <taxon>Bacteria</taxon>
        <taxon>Pseudomonadati</taxon>
        <taxon>Pseudomonadota</taxon>
        <taxon>Alphaproteobacteria</taxon>
        <taxon>Hyphomicrobiales</taxon>
        <taxon>Phyllobacteriaceae</taxon>
        <taxon>Mesorhizobium</taxon>
    </lineage>
</organism>
<dbReference type="InterPro" id="IPR020904">
    <property type="entry name" value="Sc_DH/Rdtase_CS"/>
</dbReference>
<comment type="similarity">
    <text evidence="1">Belongs to the short-chain dehydrogenases/reductases (SDR) family.</text>
</comment>